<evidence type="ECO:0008006" key="5">
    <source>
        <dbReference type="Google" id="ProtNLM"/>
    </source>
</evidence>
<sequence>MDAAGSADAAQAAATPQPAGRRRRRGRFGLWLLASVLLIVSVLGFAVMGLTGKTIRLPVWAVAEAEARINRGLDMGGRVQVSLGGADIRVDGDWVPRLRLEDVRLLQGGTSLLTLPEARIAFDPGAVTEGKIRVRRLQLVGAQAVLRRDADGRFDLELGGGAAAGNVDSLAALLDQVDAVFAMPALSHLRRIEAEALTLTLRDDRAGRVWEMGDGRFALDNEDDRLSMELGVSLVAGGEAPAQATLTFVSEKGSTAARINATVNGVAARDLATQAAPLAFLSVLDAPLSGRLSAGIDTGGSVASLDGALEIAAGSLKPTDDTNPLGFERAALQFAYDPQAERIDFSEIAIDSPSLRLAASGRVYVPGIASGIANEFIAQVSVGQLLVDQEGVFAEPVRFSQGAADLRLRLNPFSLDIGQVALVEEGRHLHARGRATAEAEGWALSLDLGLNRIGHDNLLALWPVRIVPRTRAWLVENVQEGELFDVKASLRIHPERAPRLSLVYEFADADVRFLKTLPPIRRGHGYATIEGQAYTMVLDRGQVTPEKGGTIRMAGSVFSVPDVTRRPAIADIRLKTDSTITAALSLLDEPPFNFMTKAGRPVDLAEGRARIDTRIKVPLIPKVQIGDVTYDVAGELTGVTSSVLVPGRVLRADRLTLTADREGMTIAGPGRIGEVAFDAAYRQGFTPDQKGRSRVNGTVELSQATIREFNIGLPEGMAEGRGRGSFDIGLVRDEAPRLLLTSDLRGLAVAIPALGWRKPAEAAGRLEVAARLGKTPAVDRIEIEGAGLSARGSISLAEGGGLRAATFDRVRYGGWLDAPVTLTGRGAGRPPAIAVAGGTIDLGRMVLGSGGTGQGGGAPISVQLDSLTVSEGISLTGFRGEFGSSGGFNGRFTARVNGVGQIAGTVVPAPNGSAVRITSEDAGRVMASAGLFANARGGTLQLQLVPTGGKGRYAGTASVRNLRVINAPVLAELLSAISVIGILEQLNGAGLVFGEAEAEFRLTPDLIEVTRGSAVGASLGVSMAGIYETQGKRLDMRGVISPIYMLNGIGAVLTRRGEGLFGFNYRLHGTSERPRVEVNPLSILTPGMFREIFRTAPPTAGAGN</sequence>
<name>A0A4S3MW03_9RHOB</name>
<keyword evidence="2" id="KW-0812">Transmembrane</keyword>
<dbReference type="Proteomes" id="UP000309450">
    <property type="component" value="Unassembled WGS sequence"/>
</dbReference>
<evidence type="ECO:0000256" key="1">
    <source>
        <dbReference type="SAM" id="MobiDB-lite"/>
    </source>
</evidence>
<reference evidence="3 4" key="1">
    <citation type="submission" date="2019-04" db="EMBL/GenBank/DDBJ databases">
        <title>Draft genome sequence of Gemmobacter aestuarii sp. nov.</title>
        <authorList>
            <person name="Hameed A."/>
            <person name="Lin S.-Y."/>
            <person name="Shahina M."/>
            <person name="Lai W.-A."/>
            <person name="Young C.-C."/>
        </authorList>
    </citation>
    <scope>NUCLEOTIDE SEQUENCE [LARGE SCALE GENOMIC DNA]</scope>
    <source>
        <strain evidence="3 4">CC-PW-75</strain>
    </source>
</reference>
<evidence type="ECO:0000313" key="4">
    <source>
        <dbReference type="Proteomes" id="UP000309450"/>
    </source>
</evidence>
<organism evidence="3 4">
    <name type="scientific">Aliigemmobacter aestuarii</name>
    <dbReference type="NCBI Taxonomy" id="1445661"/>
    <lineage>
        <taxon>Bacteria</taxon>
        <taxon>Pseudomonadati</taxon>
        <taxon>Pseudomonadota</taxon>
        <taxon>Alphaproteobacteria</taxon>
        <taxon>Rhodobacterales</taxon>
        <taxon>Paracoccaceae</taxon>
        <taxon>Aliigemmobacter</taxon>
    </lineage>
</organism>
<proteinExistence type="predicted"/>
<protein>
    <recommendedName>
        <fullName evidence="5">DUF3971 domain-containing protein</fullName>
    </recommendedName>
</protein>
<feature type="compositionally biased region" description="Low complexity" evidence="1">
    <location>
        <begin position="1"/>
        <end position="19"/>
    </location>
</feature>
<feature type="transmembrane region" description="Helical" evidence="2">
    <location>
        <begin position="28"/>
        <end position="50"/>
    </location>
</feature>
<keyword evidence="2" id="KW-0472">Membrane</keyword>
<feature type="region of interest" description="Disordered" evidence="1">
    <location>
        <begin position="1"/>
        <end position="20"/>
    </location>
</feature>
<gene>
    <name evidence="3" type="ORF">E7811_00110</name>
</gene>
<dbReference type="OrthoDB" id="7161641at2"/>
<comment type="caution">
    <text evidence="3">The sequence shown here is derived from an EMBL/GenBank/DDBJ whole genome shotgun (WGS) entry which is preliminary data.</text>
</comment>
<dbReference type="EMBL" id="SSND01000001">
    <property type="protein sequence ID" value="THD85781.1"/>
    <property type="molecule type" value="Genomic_DNA"/>
</dbReference>
<keyword evidence="4" id="KW-1185">Reference proteome</keyword>
<accession>A0A4S3MW03</accession>
<evidence type="ECO:0000313" key="3">
    <source>
        <dbReference type="EMBL" id="THD85781.1"/>
    </source>
</evidence>
<dbReference type="AlphaFoldDB" id="A0A4S3MW03"/>
<keyword evidence="2" id="KW-1133">Transmembrane helix</keyword>
<evidence type="ECO:0000256" key="2">
    <source>
        <dbReference type="SAM" id="Phobius"/>
    </source>
</evidence>